<dbReference type="AlphaFoldDB" id="A0LET8"/>
<dbReference type="PANTHER" id="PTHR14859">
    <property type="entry name" value="CALCOFLUOR WHITE HYPERSENSITIVE PROTEIN PRECURSOR"/>
    <property type="match status" value="1"/>
</dbReference>
<dbReference type="InterPro" id="IPR036691">
    <property type="entry name" value="Endo/exonu/phosph_ase_sf"/>
</dbReference>
<dbReference type="InParanoid" id="A0LET8"/>
<dbReference type="eggNOG" id="COG3568">
    <property type="taxonomic scope" value="Bacteria"/>
</dbReference>
<dbReference type="SUPFAM" id="SSF56219">
    <property type="entry name" value="DNase I-like"/>
    <property type="match status" value="1"/>
</dbReference>
<dbReference type="KEGG" id="sfu:Sfum_0239"/>
<dbReference type="HOGENOM" id="CLU_060500_3_0_7"/>
<dbReference type="GO" id="GO:0016020">
    <property type="term" value="C:membrane"/>
    <property type="evidence" value="ECO:0007669"/>
    <property type="project" value="GOC"/>
</dbReference>
<dbReference type="Proteomes" id="UP000001784">
    <property type="component" value="Chromosome"/>
</dbReference>
<evidence type="ECO:0000313" key="3">
    <source>
        <dbReference type="Proteomes" id="UP000001784"/>
    </source>
</evidence>
<dbReference type="GO" id="GO:0004527">
    <property type="term" value="F:exonuclease activity"/>
    <property type="evidence" value="ECO:0007669"/>
    <property type="project" value="UniProtKB-KW"/>
</dbReference>
<evidence type="ECO:0000259" key="1">
    <source>
        <dbReference type="Pfam" id="PF03372"/>
    </source>
</evidence>
<dbReference type="Pfam" id="PF03372">
    <property type="entry name" value="Exo_endo_phos"/>
    <property type="match status" value="1"/>
</dbReference>
<dbReference type="FunCoup" id="A0LET8">
    <property type="interactions" value="30"/>
</dbReference>
<dbReference type="EMBL" id="CP000478">
    <property type="protein sequence ID" value="ABK15940.1"/>
    <property type="molecule type" value="Genomic_DNA"/>
</dbReference>
<reference evidence="2 3" key="1">
    <citation type="submission" date="2006-10" db="EMBL/GenBank/DDBJ databases">
        <title>Complete sequence of Syntrophobacter fumaroxidans MPOB.</title>
        <authorList>
            <consortium name="US DOE Joint Genome Institute"/>
            <person name="Copeland A."/>
            <person name="Lucas S."/>
            <person name="Lapidus A."/>
            <person name="Barry K."/>
            <person name="Detter J.C."/>
            <person name="Glavina del Rio T."/>
            <person name="Hammon N."/>
            <person name="Israni S."/>
            <person name="Pitluck S."/>
            <person name="Goltsman E.G."/>
            <person name="Martinez M."/>
            <person name="Schmutz J."/>
            <person name="Larimer F."/>
            <person name="Land M."/>
            <person name="Hauser L."/>
            <person name="Kyrpides N."/>
            <person name="Kim E."/>
            <person name="Boone D.R."/>
            <person name="Brockman F."/>
            <person name="Culley D."/>
            <person name="Ferry J."/>
            <person name="Gunsalus R."/>
            <person name="McInerney M.J."/>
            <person name="Morrison M."/>
            <person name="Plugge C."/>
            <person name="Rohlin L."/>
            <person name="Scholten J."/>
            <person name="Sieber J."/>
            <person name="Stams A.J.M."/>
            <person name="Worm P."/>
            <person name="Henstra A.M."/>
            <person name="Richardson P."/>
        </authorList>
    </citation>
    <scope>NUCLEOTIDE SEQUENCE [LARGE SCALE GENOMIC DNA]</scope>
    <source>
        <strain evidence="3">DSM 10017 / MPOB</strain>
    </source>
</reference>
<keyword evidence="3" id="KW-1185">Reference proteome</keyword>
<keyword evidence="2" id="KW-0540">Nuclease</keyword>
<dbReference type="STRING" id="335543.Sfum_0239"/>
<dbReference type="GO" id="GO:0006506">
    <property type="term" value="P:GPI anchor biosynthetic process"/>
    <property type="evidence" value="ECO:0007669"/>
    <property type="project" value="TreeGrafter"/>
</dbReference>
<evidence type="ECO:0000313" key="2">
    <source>
        <dbReference type="EMBL" id="ABK15940.1"/>
    </source>
</evidence>
<feature type="domain" description="Endonuclease/exonuclease/phosphatase" evidence="1">
    <location>
        <begin position="20"/>
        <end position="234"/>
    </location>
</feature>
<dbReference type="InterPro" id="IPR051916">
    <property type="entry name" value="GPI-anchor_lipid_remodeler"/>
</dbReference>
<accession>A0LET8</accession>
<name>A0LET8_SYNFM</name>
<keyword evidence="2" id="KW-0269">Exonuclease</keyword>
<organism evidence="2 3">
    <name type="scientific">Syntrophobacter fumaroxidans (strain DSM 10017 / MPOB)</name>
    <dbReference type="NCBI Taxonomy" id="335543"/>
    <lineage>
        <taxon>Bacteria</taxon>
        <taxon>Pseudomonadati</taxon>
        <taxon>Thermodesulfobacteriota</taxon>
        <taxon>Syntrophobacteria</taxon>
        <taxon>Syntrophobacterales</taxon>
        <taxon>Syntrophobacteraceae</taxon>
        <taxon>Syntrophobacter</taxon>
    </lineage>
</organism>
<dbReference type="Gene3D" id="3.60.10.10">
    <property type="entry name" value="Endonuclease/exonuclease/phosphatase"/>
    <property type="match status" value="1"/>
</dbReference>
<keyword evidence="2" id="KW-0255">Endonuclease</keyword>
<proteinExistence type="predicted"/>
<gene>
    <name evidence="2" type="ordered locus">Sfum_0239</name>
</gene>
<protein>
    <submittedName>
        <fullName evidence="2">Endonuclease/exonuclease/phosphatase</fullName>
    </submittedName>
</protein>
<dbReference type="GO" id="GO:0004519">
    <property type="term" value="F:endonuclease activity"/>
    <property type="evidence" value="ECO:0007669"/>
    <property type="project" value="UniProtKB-KW"/>
</dbReference>
<dbReference type="InterPro" id="IPR005135">
    <property type="entry name" value="Endo/exonuclease/phosphatase"/>
</dbReference>
<sequence length="258" mass="28676">MTMQPYSESRPNEASFTVASYNTHRCVGIDRKYDPERTARVIRELDADIIGLQEIDAGFYRSQGSRQLERLADATGLNVVNGPTKRGTGGHYGNVLLTSRKVVGVRRIDLSVYGREPRGAIDVDLDVDGEIVRVMVVHLGLGGLERRRQVNRLLHGCSSEQEQLHVVLGDINEWFPLGRPLHRLHRHFGKSPARRTFPSFLPVLALDRIWVKPLDALMEISVHDTVLSRVASDHLPIKATITRMDATAACAGSLSGVK</sequence>
<dbReference type="PANTHER" id="PTHR14859:SF15">
    <property type="entry name" value="ENDONUCLEASE_EXONUCLEASE_PHOSPHATASE DOMAIN-CONTAINING PROTEIN"/>
    <property type="match status" value="1"/>
</dbReference>
<keyword evidence="2" id="KW-0378">Hydrolase</keyword>